<dbReference type="PANTHER" id="PTHR43133:SF46">
    <property type="entry name" value="RNA POLYMERASE SIGMA-70 FACTOR ECF SUBFAMILY"/>
    <property type="match status" value="1"/>
</dbReference>
<evidence type="ECO:0000313" key="8">
    <source>
        <dbReference type="Proteomes" id="UP000189981"/>
    </source>
</evidence>
<gene>
    <name evidence="7" type="ORF">SAMN05661099_0249</name>
</gene>
<dbReference type="Gene3D" id="1.10.10.10">
    <property type="entry name" value="Winged helix-like DNA-binding domain superfamily/Winged helix DNA-binding domain"/>
    <property type="match status" value="1"/>
</dbReference>
<keyword evidence="3" id="KW-0731">Sigma factor</keyword>
<dbReference type="Pfam" id="PF04542">
    <property type="entry name" value="Sigma70_r2"/>
    <property type="match status" value="1"/>
</dbReference>
<reference evidence="8" key="1">
    <citation type="submission" date="2017-02" db="EMBL/GenBank/DDBJ databases">
        <authorList>
            <person name="Varghese N."/>
            <person name="Submissions S."/>
        </authorList>
    </citation>
    <scope>NUCLEOTIDE SEQUENCE [LARGE SCALE GENOMIC DNA]</scope>
    <source>
        <strain evidence="8">DSM 22385</strain>
    </source>
</reference>
<dbReference type="STRING" id="572036.SAMN05661099_0249"/>
<proteinExistence type="inferred from homology"/>
<dbReference type="InterPro" id="IPR013324">
    <property type="entry name" value="RNA_pol_sigma_r3/r4-like"/>
</dbReference>
<dbReference type="GO" id="GO:0003677">
    <property type="term" value="F:DNA binding"/>
    <property type="evidence" value="ECO:0007669"/>
    <property type="project" value="InterPro"/>
</dbReference>
<dbReference type="GO" id="GO:0016987">
    <property type="term" value="F:sigma factor activity"/>
    <property type="evidence" value="ECO:0007669"/>
    <property type="project" value="UniProtKB-KW"/>
</dbReference>
<dbReference type="Gene3D" id="1.10.1740.10">
    <property type="match status" value="1"/>
</dbReference>
<dbReference type="InterPro" id="IPR013325">
    <property type="entry name" value="RNA_pol_sigma_r2"/>
</dbReference>
<dbReference type="InterPro" id="IPR039425">
    <property type="entry name" value="RNA_pol_sigma-70-like"/>
</dbReference>
<dbReference type="GO" id="GO:0006352">
    <property type="term" value="P:DNA-templated transcription initiation"/>
    <property type="evidence" value="ECO:0007669"/>
    <property type="project" value="InterPro"/>
</dbReference>
<comment type="similarity">
    <text evidence="1">Belongs to the sigma-70 factor family. ECF subfamily.</text>
</comment>
<evidence type="ECO:0000259" key="5">
    <source>
        <dbReference type="Pfam" id="PF04542"/>
    </source>
</evidence>
<accession>A0A1T5A2P4</accession>
<evidence type="ECO:0000256" key="3">
    <source>
        <dbReference type="ARBA" id="ARBA00023082"/>
    </source>
</evidence>
<dbReference type="SUPFAM" id="SSF88946">
    <property type="entry name" value="Sigma2 domain of RNA polymerase sigma factors"/>
    <property type="match status" value="1"/>
</dbReference>
<dbReference type="NCBIfam" id="TIGR02937">
    <property type="entry name" value="sigma70-ECF"/>
    <property type="match status" value="1"/>
</dbReference>
<evidence type="ECO:0000256" key="2">
    <source>
        <dbReference type="ARBA" id="ARBA00023015"/>
    </source>
</evidence>
<dbReference type="CDD" id="cd06171">
    <property type="entry name" value="Sigma70_r4"/>
    <property type="match status" value="1"/>
</dbReference>
<evidence type="ECO:0000256" key="1">
    <source>
        <dbReference type="ARBA" id="ARBA00010641"/>
    </source>
</evidence>
<dbReference type="OrthoDB" id="1491902at2"/>
<feature type="domain" description="RNA polymerase sigma factor 70 region 4 type 2" evidence="6">
    <location>
        <begin position="120"/>
        <end position="172"/>
    </location>
</feature>
<dbReference type="PANTHER" id="PTHR43133">
    <property type="entry name" value="RNA POLYMERASE ECF-TYPE SIGMA FACTO"/>
    <property type="match status" value="1"/>
</dbReference>
<dbReference type="EMBL" id="FUYR01000001">
    <property type="protein sequence ID" value="SKB29281.1"/>
    <property type="molecule type" value="Genomic_DNA"/>
</dbReference>
<keyword evidence="2" id="KW-0805">Transcription regulation</keyword>
<keyword evidence="8" id="KW-1185">Reference proteome</keyword>
<dbReference type="InterPro" id="IPR013249">
    <property type="entry name" value="RNA_pol_sigma70_r4_t2"/>
</dbReference>
<evidence type="ECO:0000256" key="4">
    <source>
        <dbReference type="ARBA" id="ARBA00023163"/>
    </source>
</evidence>
<name>A0A1T5A2P4_9SPHI</name>
<dbReference type="SUPFAM" id="SSF88659">
    <property type="entry name" value="Sigma3 and sigma4 domains of RNA polymerase sigma factors"/>
    <property type="match status" value="1"/>
</dbReference>
<evidence type="ECO:0000313" key="7">
    <source>
        <dbReference type="EMBL" id="SKB29281.1"/>
    </source>
</evidence>
<evidence type="ECO:0000259" key="6">
    <source>
        <dbReference type="Pfam" id="PF08281"/>
    </source>
</evidence>
<dbReference type="InterPro" id="IPR036388">
    <property type="entry name" value="WH-like_DNA-bd_sf"/>
</dbReference>
<dbReference type="Proteomes" id="UP000189981">
    <property type="component" value="Unassembled WGS sequence"/>
</dbReference>
<keyword evidence="4" id="KW-0804">Transcription</keyword>
<dbReference type="RefSeq" id="WP_079700752.1">
    <property type="nucleotide sequence ID" value="NZ_FUYR01000001.1"/>
</dbReference>
<protein>
    <submittedName>
        <fullName evidence="7">RNA polymerase sigma-70 factor, ECF subfamily</fullName>
    </submittedName>
</protein>
<dbReference type="AlphaFoldDB" id="A0A1T5A2P4"/>
<dbReference type="Pfam" id="PF08281">
    <property type="entry name" value="Sigma70_r4_2"/>
    <property type="match status" value="1"/>
</dbReference>
<feature type="domain" description="RNA polymerase sigma-70 region 2" evidence="5">
    <location>
        <begin position="27"/>
        <end position="92"/>
    </location>
</feature>
<dbReference type="InterPro" id="IPR007627">
    <property type="entry name" value="RNA_pol_sigma70_r2"/>
</dbReference>
<organism evidence="7 8">
    <name type="scientific">Daejeonella lutea</name>
    <dbReference type="NCBI Taxonomy" id="572036"/>
    <lineage>
        <taxon>Bacteria</taxon>
        <taxon>Pseudomonadati</taxon>
        <taxon>Bacteroidota</taxon>
        <taxon>Sphingobacteriia</taxon>
        <taxon>Sphingobacteriales</taxon>
        <taxon>Sphingobacteriaceae</taxon>
        <taxon>Daejeonella</taxon>
    </lineage>
</organism>
<dbReference type="InterPro" id="IPR014284">
    <property type="entry name" value="RNA_pol_sigma-70_dom"/>
</dbReference>
<sequence>MFKKTVVSEEELIQKCKQGNLIHQEKLYMHFYSYAMGVGLRYLNDRDDALEVVNDSFIKVFKSIGSFKNEQNFKPWLRKIVVNTALDRRRKELKHQNQDNIEAAEYVSFAPQAVAHLNAQDILKLLDTLPYVQRTVFNMYEIDGYNHEEIGDLLQISASSSRVNLSRAKEKLREALRLEESEYERNDRSGTYR</sequence>